<evidence type="ECO:0000313" key="5">
    <source>
        <dbReference type="Proteomes" id="UP001056588"/>
    </source>
</evidence>
<feature type="transmembrane region" description="Helical" evidence="1">
    <location>
        <begin position="129"/>
        <end position="151"/>
    </location>
</feature>
<organism evidence="2 4">
    <name type="scientific">Staphylococcus edaphicus</name>
    <dbReference type="NCBI Taxonomy" id="1955013"/>
    <lineage>
        <taxon>Bacteria</taxon>
        <taxon>Bacillati</taxon>
        <taxon>Bacillota</taxon>
        <taxon>Bacilli</taxon>
        <taxon>Bacillales</taxon>
        <taxon>Staphylococcaceae</taxon>
        <taxon>Staphylococcus</taxon>
    </lineage>
</organism>
<feature type="transmembrane region" description="Helical" evidence="1">
    <location>
        <begin position="7"/>
        <end position="27"/>
    </location>
</feature>
<reference evidence="4" key="2">
    <citation type="submission" date="2017-10" db="EMBL/GenBank/DDBJ databases">
        <title>Staphylococcus edaphicus sp. nov., isolated in Antarctica, harbouring mecC gene and genomic islands essential in adaptation to extreme environment.</title>
        <authorList>
            <person name="Pantucek R."/>
            <person name="Sedlacek I."/>
            <person name="Indrakova A."/>
            <person name="Vrbovska V."/>
            <person name="Maslanova I."/>
            <person name="Kovarovic V."/>
            <person name="Svec P."/>
            <person name="Kralova S."/>
            <person name="Kristofova L."/>
            <person name="Keklakova J."/>
            <person name="Petras P."/>
            <person name="Doskar J."/>
        </authorList>
    </citation>
    <scope>NUCLEOTIDE SEQUENCE [LARGE SCALE GENOMIC DNA]</scope>
    <source>
        <strain evidence="4">CCM 5085</strain>
    </source>
</reference>
<dbReference type="OrthoDB" id="2414543at2"/>
<dbReference type="EMBL" id="CP093217">
    <property type="protein sequence ID" value="UQW81665.1"/>
    <property type="molecule type" value="Genomic_DNA"/>
</dbReference>
<evidence type="ECO:0000313" key="3">
    <source>
        <dbReference type="EMBL" id="UQW81665.1"/>
    </source>
</evidence>
<feature type="transmembrane region" description="Helical" evidence="1">
    <location>
        <begin position="216"/>
        <end position="233"/>
    </location>
</feature>
<dbReference type="EMBL" id="MRZN01000025">
    <property type="protein sequence ID" value="PHK48740.1"/>
    <property type="molecule type" value="Genomic_DNA"/>
</dbReference>
<feature type="transmembrane region" description="Helical" evidence="1">
    <location>
        <begin position="47"/>
        <end position="68"/>
    </location>
</feature>
<protein>
    <submittedName>
        <fullName evidence="3">DUF3169 family protein</fullName>
    </submittedName>
</protein>
<dbReference type="Pfam" id="PF11368">
    <property type="entry name" value="DUF3169"/>
    <property type="match status" value="1"/>
</dbReference>
<dbReference type="Proteomes" id="UP001056588">
    <property type="component" value="Chromosome"/>
</dbReference>
<reference evidence="2" key="1">
    <citation type="journal article" date="2017" name="Appl. Environ. Microbiol.">
        <title>Staphylococcus edaphicus sp. nov., isolated in Antarctica, harbours mecC gene and genomic islands with suspected role in adaptation to extreme environment.</title>
        <authorList>
            <person name="Pantucek R."/>
            <person name="Sedlacek I."/>
            <person name="Indrakova A."/>
            <person name="Vrbovska V."/>
            <person name="Maslanova I."/>
            <person name="Kovarovic V."/>
            <person name="Svec P."/>
            <person name="Kralova S."/>
            <person name="Kristofova L."/>
            <person name="Keklakova J."/>
            <person name="Petras P."/>
            <person name="Doskar J."/>
        </authorList>
    </citation>
    <scope>NUCLEOTIDE SEQUENCE</scope>
    <source>
        <strain evidence="2">CCM 8730</strain>
    </source>
</reference>
<dbReference type="InterPro" id="IPR021509">
    <property type="entry name" value="DUF3169"/>
</dbReference>
<dbReference type="AlphaFoldDB" id="A0A2C6WHZ9"/>
<keyword evidence="1" id="KW-0812">Transmembrane</keyword>
<accession>A0A2C6WHZ9</accession>
<proteinExistence type="predicted"/>
<evidence type="ECO:0000313" key="4">
    <source>
        <dbReference type="Proteomes" id="UP000223828"/>
    </source>
</evidence>
<keyword evidence="1" id="KW-1133">Transmembrane helix</keyword>
<name>A0A2C6WHZ9_9STAP</name>
<reference evidence="3" key="4">
    <citation type="submission" date="2022-03" db="EMBL/GenBank/DDBJ databases">
        <title>Complete Genome Sequence of Staphylococcus edaphicus strain CCM 8731.</title>
        <authorList>
            <person name="Rimmer C.O."/>
            <person name="Thomas J.C."/>
        </authorList>
    </citation>
    <scope>NUCLEOTIDE SEQUENCE</scope>
    <source>
        <strain evidence="3">CCM 8731</strain>
    </source>
</reference>
<dbReference type="Proteomes" id="UP000223828">
    <property type="component" value="Unassembled WGS sequence"/>
</dbReference>
<feature type="transmembrane region" description="Helical" evidence="1">
    <location>
        <begin position="104"/>
        <end position="123"/>
    </location>
</feature>
<evidence type="ECO:0000256" key="1">
    <source>
        <dbReference type="SAM" id="Phobius"/>
    </source>
</evidence>
<sequence length="242" mass="27753">MKVGRYLLLLLLGGIVGGFIGGMIGTFNSISKYTNILSHLTMSFNALIMLCIFASAMNIILTLVLFQVQRHALKYKRQTEQVLDEQNADYYERKANLKFISTNLIYYIQILISLVTMLIIVVSHNSEHAIFYSIIPYLITMIPSLMNGFFVRKFDTRYPKQGEEQYTEKILAMMDDGERHITLVSMFKIYQYNLVIIITGGIVLGLVSFITGVNQFPGVLILTSLFIYNAFGYKLKVRKFYK</sequence>
<gene>
    <name evidence="2" type="ORF">BTJ66_11935</name>
    <name evidence="3" type="ORF">MNY58_00690</name>
</gene>
<dbReference type="RefSeq" id="WP_099091169.1">
    <property type="nucleotide sequence ID" value="NZ_CP093217.1"/>
</dbReference>
<evidence type="ECO:0000313" key="2">
    <source>
        <dbReference type="EMBL" id="PHK48740.1"/>
    </source>
</evidence>
<keyword evidence="1" id="KW-0472">Membrane</keyword>
<feature type="transmembrane region" description="Helical" evidence="1">
    <location>
        <begin position="189"/>
        <end position="210"/>
    </location>
</feature>
<reference evidence="2" key="3">
    <citation type="submission" date="2017-10" db="EMBL/GenBank/DDBJ databases">
        <authorList>
            <person name="Vrbovska V."/>
            <person name="Kovarovic V."/>
            <person name="Indrakova A."/>
        </authorList>
    </citation>
    <scope>NUCLEOTIDE SEQUENCE</scope>
    <source>
        <strain evidence="2">CCM 8730</strain>
    </source>
</reference>
<keyword evidence="5" id="KW-1185">Reference proteome</keyword>